<dbReference type="InterPro" id="IPR027417">
    <property type="entry name" value="P-loop_NTPase"/>
</dbReference>
<dbReference type="PROSITE" id="PS50967">
    <property type="entry name" value="HRDC"/>
    <property type="match status" value="1"/>
</dbReference>
<dbReference type="GO" id="GO:0030894">
    <property type="term" value="C:replisome"/>
    <property type="evidence" value="ECO:0007669"/>
    <property type="project" value="TreeGrafter"/>
</dbReference>
<dbReference type="AlphaFoldDB" id="A0A8J7Z4F6"/>
<dbReference type="GO" id="GO:0043590">
    <property type="term" value="C:bacterial nucleoid"/>
    <property type="evidence" value="ECO:0007669"/>
    <property type="project" value="TreeGrafter"/>
</dbReference>
<keyword evidence="9" id="KW-0862">Zinc</keyword>
<evidence type="ECO:0000256" key="3">
    <source>
        <dbReference type="ARBA" id="ARBA00005446"/>
    </source>
</evidence>
<dbReference type="Proteomes" id="UP000646053">
    <property type="component" value="Unassembled WGS sequence"/>
</dbReference>
<evidence type="ECO:0000256" key="7">
    <source>
        <dbReference type="ARBA" id="ARBA00022801"/>
    </source>
</evidence>
<evidence type="ECO:0000256" key="15">
    <source>
        <dbReference type="ARBA" id="ARBA00034617"/>
    </source>
</evidence>
<evidence type="ECO:0000313" key="20">
    <source>
        <dbReference type="EMBL" id="NDJ19584.1"/>
    </source>
</evidence>
<dbReference type="PROSITE" id="PS51194">
    <property type="entry name" value="HELICASE_CTER"/>
    <property type="match status" value="1"/>
</dbReference>
<keyword evidence="12" id="KW-0233">DNA recombination</keyword>
<sequence length="767" mass="86751">MTSSLSTPEDSRHAIPFRGNSEAPAPEFVSLEQALKHYFGYDSFRPGQREVIEQALNNRDQLVIMPTGGGKSLCFQLPALLRPGLMIVVSPLIALMQDQVDLLRDNGIAATFLNSSLTVEERRSRGRAVMEGRIKLLYVAPERLLSEDFINAVLPHIRDRVGISSITIDEAHCVSEWGHDFRPEYRQLSCLRSHCPTVPIMGLTATATERVRDDIIKQLQLREPTVLVSSFNRPNLYYEVRPKGKTAYQELVKQIKDTPGAGIVYCLSRKKVDELAAKLRHEGIAALPYHAGLNAETRTENQRRFIRDDVRVIVATVAFGMGINKPDVRFVIHYDIAKNIEGYYQESGRAGRDSEPAQCTLYYSLADIKTIEYIINQKVDPTTGEPLEEEQRKSMQQLRRMINYAEATDCRRTIQLSYFGEEFPGQCNNCDNCKYPKPTEDWTVEAQKFLSCVARFAQKNQQFGIGYTIDVLRGSRAERILKNGHDQLSTYGIGRDRTPDDWRLLARSLVHQRLIDEATDGYSVLLLNELSWEILRGQRTVQIAVDKLKPTPIATETLPSDTEESEELFNRLQHLRKRLADEQSVPPYVVFSNASLRLMAQRQPQNRDQFLAISGVGTRKVAQYGDAFLAEIRAFREEKGLTVQPDSAPAPRVIKLDAPVVLPSADEATYTQLYTLELFQQGTKPADIAEQRTLRLTTVMTHLADLVSMGYAVDLDRLVPRDRQQKIIDAIQTVGDGSLTDIRAALGEGYGWDEIKLTRAWHQKNNL</sequence>
<dbReference type="Gene3D" id="3.40.50.300">
    <property type="entry name" value="P-loop containing nucleotide triphosphate hydrolases"/>
    <property type="match status" value="2"/>
</dbReference>
<dbReference type="PANTHER" id="PTHR13710:SF105">
    <property type="entry name" value="ATP-DEPENDENT DNA HELICASE Q1"/>
    <property type="match status" value="1"/>
</dbReference>
<keyword evidence="11" id="KW-0238">DNA-binding</keyword>
<dbReference type="InterPro" id="IPR018982">
    <property type="entry name" value="RQC_domain"/>
</dbReference>
<evidence type="ECO:0000256" key="2">
    <source>
        <dbReference type="ARBA" id="ARBA00001947"/>
    </source>
</evidence>
<evidence type="ECO:0000256" key="13">
    <source>
        <dbReference type="ARBA" id="ARBA00023204"/>
    </source>
</evidence>
<dbReference type="InterPro" id="IPR036388">
    <property type="entry name" value="WH-like_DNA-bd_sf"/>
</dbReference>
<evidence type="ECO:0000256" key="11">
    <source>
        <dbReference type="ARBA" id="ARBA00023125"/>
    </source>
</evidence>
<dbReference type="InterPro" id="IPR011545">
    <property type="entry name" value="DEAD/DEAH_box_helicase_dom"/>
</dbReference>
<dbReference type="FunFam" id="3.40.50.300:FF:000156">
    <property type="entry name" value="ATP-dependent DNA helicase recQ"/>
    <property type="match status" value="1"/>
</dbReference>
<dbReference type="GO" id="GO:0043138">
    <property type="term" value="F:3'-5' DNA helicase activity"/>
    <property type="evidence" value="ECO:0007669"/>
    <property type="project" value="UniProtKB-EC"/>
</dbReference>
<evidence type="ECO:0000256" key="1">
    <source>
        <dbReference type="ARBA" id="ARBA00001946"/>
    </source>
</evidence>
<keyword evidence="8 20" id="KW-0347">Helicase</keyword>
<dbReference type="Gene3D" id="1.10.10.1390">
    <property type="entry name" value="ATP-dependent DNA helicase RecQ"/>
    <property type="match status" value="1"/>
</dbReference>
<dbReference type="SUPFAM" id="SSF52540">
    <property type="entry name" value="P-loop containing nucleoside triphosphate hydrolases"/>
    <property type="match status" value="2"/>
</dbReference>
<dbReference type="Pfam" id="PF14493">
    <property type="entry name" value="HTH_40"/>
    <property type="match status" value="1"/>
</dbReference>
<comment type="similarity">
    <text evidence="3">Belongs to the helicase family. RecQ subfamily.</text>
</comment>
<dbReference type="GO" id="GO:0006260">
    <property type="term" value="P:DNA replication"/>
    <property type="evidence" value="ECO:0007669"/>
    <property type="project" value="InterPro"/>
</dbReference>
<dbReference type="Pfam" id="PF00270">
    <property type="entry name" value="DEAD"/>
    <property type="match status" value="1"/>
</dbReference>
<name>A0A8J7Z4F6_9CYAN</name>
<feature type="domain" description="Helicase ATP-binding" evidence="18">
    <location>
        <begin position="52"/>
        <end position="225"/>
    </location>
</feature>
<dbReference type="CDD" id="cd17920">
    <property type="entry name" value="DEXHc_RecQ"/>
    <property type="match status" value="1"/>
</dbReference>
<dbReference type="Pfam" id="PF09382">
    <property type="entry name" value="RQC"/>
    <property type="match status" value="1"/>
</dbReference>
<dbReference type="GO" id="GO:0003677">
    <property type="term" value="F:DNA binding"/>
    <property type="evidence" value="ECO:0007669"/>
    <property type="project" value="UniProtKB-KW"/>
</dbReference>
<dbReference type="NCBIfam" id="TIGR00614">
    <property type="entry name" value="recQ_fam"/>
    <property type="match status" value="1"/>
</dbReference>
<dbReference type="CDD" id="cd18794">
    <property type="entry name" value="SF2_C_RecQ"/>
    <property type="match status" value="1"/>
</dbReference>
<dbReference type="GO" id="GO:0005524">
    <property type="term" value="F:ATP binding"/>
    <property type="evidence" value="ECO:0007669"/>
    <property type="project" value="UniProtKB-KW"/>
</dbReference>
<dbReference type="InterPro" id="IPR014001">
    <property type="entry name" value="Helicase_ATP-bd"/>
</dbReference>
<evidence type="ECO:0000259" key="17">
    <source>
        <dbReference type="PROSITE" id="PS50967"/>
    </source>
</evidence>
<feature type="domain" description="HRDC" evidence="17">
    <location>
        <begin position="562"/>
        <end position="642"/>
    </location>
</feature>
<dbReference type="GO" id="GO:0046872">
    <property type="term" value="F:metal ion binding"/>
    <property type="evidence" value="ECO:0007669"/>
    <property type="project" value="UniProtKB-KW"/>
</dbReference>
<dbReference type="GO" id="GO:0006310">
    <property type="term" value="P:DNA recombination"/>
    <property type="evidence" value="ECO:0007669"/>
    <property type="project" value="UniProtKB-UniRule"/>
</dbReference>
<dbReference type="GO" id="GO:0009432">
    <property type="term" value="P:SOS response"/>
    <property type="evidence" value="ECO:0007669"/>
    <property type="project" value="UniProtKB-UniRule"/>
</dbReference>
<evidence type="ECO:0000313" key="21">
    <source>
        <dbReference type="Proteomes" id="UP000646053"/>
    </source>
</evidence>
<evidence type="ECO:0000256" key="14">
    <source>
        <dbReference type="ARBA" id="ARBA00023235"/>
    </source>
</evidence>
<dbReference type="InterPro" id="IPR010997">
    <property type="entry name" value="HRDC-like_sf"/>
</dbReference>
<dbReference type="GO" id="GO:0009378">
    <property type="term" value="F:four-way junction helicase activity"/>
    <property type="evidence" value="ECO:0007669"/>
    <property type="project" value="TreeGrafter"/>
</dbReference>
<proteinExistence type="inferred from homology"/>
<reference evidence="20" key="1">
    <citation type="submission" date="2019-12" db="EMBL/GenBank/DDBJ databases">
        <title>High-Quality draft genome sequences of three cyanobacteria isolated from the limestone walls of the Old Cathedral of Coimbra.</title>
        <authorList>
            <person name="Tiago I."/>
            <person name="Soares F."/>
            <person name="Portugal A."/>
        </authorList>
    </citation>
    <scope>NUCLEOTIDE SEQUENCE</scope>
    <source>
        <strain evidence="20">A</strain>
    </source>
</reference>
<keyword evidence="21" id="KW-1185">Reference proteome</keyword>
<evidence type="ECO:0000256" key="4">
    <source>
        <dbReference type="ARBA" id="ARBA00022723"/>
    </source>
</evidence>
<keyword evidence="4" id="KW-0479">Metal-binding</keyword>
<evidence type="ECO:0000259" key="19">
    <source>
        <dbReference type="PROSITE" id="PS51194"/>
    </source>
</evidence>
<evidence type="ECO:0000256" key="10">
    <source>
        <dbReference type="ARBA" id="ARBA00022840"/>
    </source>
</evidence>
<dbReference type="NCBIfam" id="TIGR01389">
    <property type="entry name" value="recQ"/>
    <property type="match status" value="1"/>
</dbReference>
<evidence type="ECO:0000256" key="8">
    <source>
        <dbReference type="ARBA" id="ARBA00022806"/>
    </source>
</evidence>
<dbReference type="GO" id="GO:0005737">
    <property type="term" value="C:cytoplasm"/>
    <property type="evidence" value="ECO:0007669"/>
    <property type="project" value="TreeGrafter"/>
</dbReference>
<keyword evidence="5" id="KW-0547">Nucleotide-binding</keyword>
<dbReference type="InterPro" id="IPR001650">
    <property type="entry name" value="Helicase_C-like"/>
</dbReference>
<comment type="catalytic activity">
    <reaction evidence="15">
        <text>Couples ATP hydrolysis with the unwinding of duplex DNA by translocating in the 3'-5' direction.</text>
        <dbReference type="EC" id="5.6.2.4"/>
    </reaction>
</comment>
<protein>
    <recommendedName>
        <fullName evidence="16">DNA helicase RecQ</fullName>
        <ecNumber evidence="16">5.6.2.4</ecNumber>
    </recommendedName>
</protein>
<keyword evidence="7 20" id="KW-0378">Hydrolase</keyword>
<dbReference type="Pfam" id="PF16124">
    <property type="entry name" value="RecQ_Zn_bind"/>
    <property type="match status" value="1"/>
</dbReference>
<keyword evidence="13" id="KW-0234">DNA repair</keyword>
<comment type="caution">
    <text evidence="20">The sequence shown here is derived from an EMBL/GenBank/DDBJ whole genome shotgun (WGS) entry which is preliminary data.</text>
</comment>
<evidence type="ECO:0000256" key="6">
    <source>
        <dbReference type="ARBA" id="ARBA00022763"/>
    </source>
</evidence>
<dbReference type="InterPro" id="IPR002121">
    <property type="entry name" value="HRDC_dom"/>
</dbReference>
<dbReference type="FunFam" id="3.40.50.300:FF:000296">
    <property type="entry name" value="ATP-dependent DNA helicase RecQ"/>
    <property type="match status" value="1"/>
</dbReference>
<dbReference type="SMART" id="SM00490">
    <property type="entry name" value="HELICc"/>
    <property type="match status" value="1"/>
</dbReference>
<accession>A0A8J7Z4F6</accession>
<keyword evidence="14" id="KW-0413">Isomerase</keyword>
<evidence type="ECO:0000256" key="9">
    <source>
        <dbReference type="ARBA" id="ARBA00022833"/>
    </source>
</evidence>
<dbReference type="SMART" id="SM00956">
    <property type="entry name" value="RQC"/>
    <property type="match status" value="1"/>
</dbReference>
<dbReference type="PROSITE" id="PS51192">
    <property type="entry name" value="HELICASE_ATP_BIND_1"/>
    <property type="match status" value="1"/>
</dbReference>
<keyword evidence="6" id="KW-0227">DNA damage</keyword>
<dbReference type="SMART" id="SM00487">
    <property type="entry name" value="DEXDc"/>
    <property type="match status" value="1"/>
</dbReference>
<evidence type="ECO:0000259" key="18">
    <source>
        <dbReference type="PROSITE" id="PS51192"/>
    </source>
</evidence>
<dbReference type="InterPro" id="IPR006293">
    <property type="entry name" value="DNA_helicase_ATP-dep_RecQ_bac"/>
</dbReference>
<comment type="cofactor">
    <cofactor evidence="2">
        <name>Zn(2+)</name>
        <dbReference type="ChEBI" id="CHEBI:29105"/>
    </cofactor>
</comment>
<dbReference type="EC" id="5.6.2.4" evidence="16"/>
<comment type="cofactor">
    <cofactor evidence="1">
        <name>Mg(2+)</name>
        <dbReference type="ChEBI" id="CHEBI:18420"/>
    </cofactor>
</comment>
<dbReference type="Gene3D" id="1.10.150.80">
    <property type="entry name" value="HRDC domain"/>
    <property type="match status" value="1"/>
</dbReference>
<dbReference type="SMART" id="SM00341">
    <property type="entry name" value="HRDC"/>
    <property type="match status" value="1"/>
</dbReference>
<dbReference type="Gene3D" id="1.10.10.10">
    <property type="entry name" value="Winged helix-like DNA-binding domain superfamily/Winged helix DNA-binding domain"/>
    <property type="match status" value="1"/>
</dbReference>
<feature type="domain" description="Helicase C-terminal" evidence="19">
    <location>
        <begin position="247"/>
        <end position="395"/>
    </location>
</feature>
<dbReference type="GO" id="GO:0006281">
    <property type="term" value="P:DNA repair"/>
    <property type="evidence" value="ECO:0007669"/>
    <property type="project" value="UniProtKB-KW"/>
</dbReference>
<dbReference type="Pfam" id="PF00570">
    <property type="entry name" value="HRDC"/>
    <property type="match status" value="1"/>
</dbReference>
<evidence type="ECO:0000256" key="5">
    <source>
        <dbReference type="ARBA" id="ARBA00022741"/>
    </source>
</evidence>
<dbReference type="Pfam" id="PF00271">
    <property type="entry name" value="Helicase_C"/>
    <property type="match status" value="1"/>
</dbReference>
<dbReference type="RefSeq" id="WP_162425108.1">
    <property type="nucleotide sequence ID" value="NZ_WVIE01000033.1"/>
</dbReference>
<gene>
    <name evidence="20" type="primary">recQ</name>
    <name evidence="20" type="ORF">GS601_20225</name>
</gene>
<keyword evidence="10" id="KW-0067">ATP-binding</keyword>
<dbReference type="InterPro" id="IPR044876">
    <property type="entry name" value="HRDC_dom_sf"/>
</dbReference>
<dbReference type="SUPFAM" id="SSF47819">
    <property type="entry name" value="HRDC-like"/>
    <property type="match status" value="1"/>
</dbReference>
<dbReference type="EMBL" id="WVIE01000033">
    <property type="protein sequence ID" value="NDJ19584.1"/>
    <property type="molecule type" value="Genomic_DNA"/>
</dbReference>
<dbReference type="InterPro" id="IPR032284">
    <property type="entry name" value="RecQ_Zn-bd"/>
</dbReference>
<organism evidence="20 21">
    <name type="scientific">Myxacorys almedinensis A</name>
    <dbReference type="NCBI Taxonomy" id="2690445"/>
    <lineage>
        <taxon>Bacteria</taxon>
        <taxon>Bacillati</taxon>
        <taxon>Cyanobacteriota</taxon>
        <taxon>Cyanophyceae</taxon>
        <taxon>Leptolyngbyales</taxon>
        <taxon>Leptolyngbyaceae</taxon>
        <taxon>Myxacorys</taxon>
        <taxon>Myxacorys almedinensis</taxon>
    </lineage>
</organism>
<evidence type="ECO:0000256" key="16">
    <source>
        <dbReference type="NCBIfam" id="TIGR01389"/>
    </source>
</evidence>
<dbReference type="InterPro" id="IPR029491">
    <property type="entry name" value="Helicase_HTH"/>
</dbReference>
<dbReference type="InterPro" id="IPR004589">
    <property type="entry name" value="DNA_helicase_ATP-dep_RecQ"/>
</dbReference>
<dbReference type="GO" id="GO:0016787">
    <property type="term" value="F:hydrolase activity"/>
    <property type="evidence" value="ECO:0007669"/>
    <property type="project" value="UniProtKB-KW"/>
</dbReference>
<evidence type="ECO:0000256" key="12">
    <source>
        <dbReference type="ARBA" id="ARBA00023172"/>
    </source>
</evidence>
<dbReference type="PANTHER" id="PTHR13710">
    <property type="entry name" value="DNA HELICASE RECQ FAMILY MEMBER"/>
    <property type="match status" value="1"/>
</dbReference>